<dbReference type="STRING" id="504805.SAMN05421505_113111"/>
<dbReference type="Gene3D" id="3.40.50.12780">
    <property type="entry name" value="N-terminal domain of ligase-like"/>
    <property type="match status" value="1"/>
</dbReference>
<dbReference type="SUPFAM" id="SSF56801">
    <property type="entry name" value="Acetyl-CoA synthetase-like"/>
    <property type="match status" value="1"/>
</dbReference>
<evidence type="ECO:0000259" key="1">
    <source>
        <dbReference type="Pfam" id="PF00501"/>
    </source>
</evidence>
<reference evidence="2 3" key="1">
    <citation type="submission" date="2016-10" db="EMBL/GenBank/DDBJ databases">
        <authorList>
            <person name="de Groot N.N."/>
        </authorList>
    </citation>
    <scope>NUCLEOTIDE SEQUENCE [LARGE SCALE GENOMIC DNA]</scope>
    <source>
        <strain evidence="2 3">CPCC 201354</strain>
    </source>
</reference>
<dbReference type="Proteomes" id="UP000198923">
    <property type="component" value="Unassembled WGS sequence"/>
</dbReference>
<accession>A0A1G8B3D5</accession>
<protein>
    <submittedName>
        <fullName evidence="2">AMP-binding enzyme</fullName>
    </submittedName>
</protein>
<gene>
    <name evidence="2" type="ORF">SAMN05421505_113111</name>
</gene>
<dbReference type="InterPro" id="IPR000873">
    <property type="entry name" value="AMP-dep_synth/lig_dom"/>
</dbReference>
<name>A0A1G8B3D5_9ACTN</name>
<dbReference type="EMBL" id="FNCN01000013">
    <property type="protein sequence ID" value="SDH27678.1"/>
    <property type="molecule type" value="Genomic_DNA"/>
</dbReference>
<dbReference type="AlphaFoldDB" id="A0A1G8B3D5"/>
<dbReference type="InterPro" id="IPR042099">
    <property type="entry name" value="ANL_N_sf"/>
</dbReference>
<proteinExistence type="predicted"/>
<evidence type="ECO:0000313" key="3">
    <source>
        <dbReference type="Proteomes" id="UP000198923"/>
    </source>
</evidence>
<sequence>MPPPAIASYGHGMMPLTPPATGTVLQHVLGRAHERGDRPALVDLGGGVMYGYRRLLSDVTRAASALVRRGAPRGQAVGVYVGTVAFQTVAVQATIAAGGCAVLLAVGAQECETARRLVDVDARMLITGPDLAGAAVRLAEDSRVRQVVSFGAAVDTVAFRDLLDMEPGPLPVLDPNTQPALTAVDGQVLTHRDLLGRMAELDGGTVLTESDVVLVTWQPDGDPDLPALVGLALGKGCLVVAAPGGSGAELAGTAHDFGVTVITLPGGEITRL</sequence>
<evidence type="ECO:0000313" key="2">
    <source>
        <dbReference type="EMBL" id="SDH27678.1"/>
    </source>
</evidence>
<dbReference type="OrthoDB" id="3525062at2"/>
<organism evidence="2 3">
    <name type="scientific">Sinosporangium album</name>
    <dbReference type="NCBI Taxonomy" id="504805"/>
    <lineage>
        <taxon>Bacteria</taxon>
        <taxon>Bacillati</taxon>
        <taxon>Actinomycetota</taxon>
        <taxon>Actinomycetes</taxon>
        <taxon>Streptosporangiales</taxon>
        <taxon>Streptosporangiaceae</taxon>
        <taxon>Sinosporangium</taxon>
    </lineage>
</organism>
<dbReference type="Pfam" id="PF00501">
    <property type="entry name" value="AMP-binding"/>
    <property type="match status" value="1"/>
</dbReference>
<keyword evidence="3" id="KW-1185">Reference proteome</keyword>
<feature type="domain" description="AMP-dependent synthetase/ligase" evidence="1">
    <location>
        <begin position="31"/>
        <end position="151"/>
    </location>
</feature>